<protein>
    <recommendedName>
        <fullName evidence="14">Pogo transposable element derived with ZNF domain</fullName>
    </recommendedName>
</protein>
<feature type="region of interest" description="Disordered" evidence="9">
    <location>
        <begin position="846"/>
        <end position="888"/>
    </location>
</feature>
<reference evidence="12" key="1">
    <citation type="submission" date="2022-01" db="EMBL/GenBank/DDBJ databases">
        <authorList>
            <person name="King R."/>
        </authorList>
    </citation>
    <scope>NUCLEOTIDE SEQUENCE</scope>
</reference>
<dbReference type="Gene3D" id="3.30.160.60">
    <property type="entry name" value="Classic Zinc Finger"/>
    <property type="match status" value="1"/>
</dbReference>
<dbReference type="InterPro" id="IPR038441">
    <property type="entry name" value="THAP_Znf_sf"/>
</dbReference>
<evidence type="ECO:0000256" key="1">
    <source>
        <dbReference type="ARBA" id="ARBA00022723"/>
    </source>
</evidence>
<feature type="region of interest" description="Disordered" evidence="9">
    <location>
        <begin position="99"/>
        <end position="126"/>
    </location>
</feature>
<organism evidence="12 13">
    <name type="scientific">Ceutorhynchus assimilis</name>
    <name type="common">cabbage seed weevil</name>
    <dbReference type="NCBI Taxonomy" id="467358"/>
    <lineage>
        <taxon>Eukaryota</taxon>
        <taxon>Metazoa</taxon>
        <taxon>Ecdysozoa</taxon>
        <taxon>Arthropoda</taxon>
        <taxon>Hexapoda</taxon>
        <taxon>Insecta</taxon>
        <taxon>Pterygota</taxon>
        <taxon>Neoptera</taxon>
        <taxon>Endopterygota</taxon>
        <taxon>Coleoptera</taxon>
        <taxon>Polyphaga</taxon>
        <taxon>Cucujiformia</taxon>
        <taxon>Curculionidae</taxon>
        <taxon>Ceutorhynchinae</taxon>
        <taxon>Ceutorhynchus</taxon>
    </lineage>
</organism>
<dbReference type="Proteomes" id="UP001152799">
    <property type="component" value="Chromosome 7"/>
</dbReference>
<keyword evidence="13" id="KW-1185">Reference proteome</keyword>
<feature type="compositionally biased region" description="Basic and acidic residues" evidence="9">
    <location>
        <begin position="1542"/>
        <end position="1557"/>
    </location>
</feature>
<dbReference type="GO" id="GO:0008270">
    <property type="term" value="F:zinc ion binding"/>
    <property type="evidence" value="ECO:0007669"/>
    <property type="project" value="UniProtKB-KW"/>
</dbReference>
<feature type="domain" description="C2H2-type" evidence="10">
    <location>
        <begin position="1078"/>
        <end position="1106"/>
    </location>
</feature>
<evidence type="ECO:0000256" key="6">
    <source>
        <dbReference type="PROSITE-ProRule" id="PRU00042"/>
    </source>
</evidence>
<dbReference type="SMART" id="SM00692">
    <property type="entry name" value="DM3"/>
    <property type="match status" value="1"/>
</dbReference>
<dbReference type="InterPro" id="IPR057618">
    <property type="entry name" value="Znf_POGZ/Z280C-D-like"/>
</dbReference>
<dbReference type="Gene3D" id="6.20.210.20">
    <property type="entry name" value="THAP domain"/>
    <property type="match status" value="1"/>
</dbReference>
<dbReference type="Pfam" id="PF25429">
    <property type="entry name" value="zf-POGZ"/>
    <property type="match status" value="1"/>
</dbReference>
<dbReference type="GO" id="GO:0010468">
    <property type="term" value="P:regulation of gene expression"/>
    <property type="evidence" value="ECO:0007669"/>
    <property type="project" value="TreeGrafter"/>
</dbReference>
<dbReference type="EMBL" id="OU892283">
    <property type="protein sequence ID" value="CAG9771175.1"/>
    <property type="molecule type" value="Genomic_DNA"/>
</dbReference>
<evidence type="ECO:0000259" key="10">
    <source>
        <dbReference type="PROSITE" id="PS50157"/>
    </source>
</evidence>
<evidence type="ECO:0000256" key="2">
    <source>
        <dbReference type="ARBA" id="ARBA00022737"/>
    </source>
</evidence>
<feature type="region of interest" description="Disordered" evidence="9">
    <location>
        <begin position="352"/>
        <end position="382"/>
    </location>
</feature>
<dbReference type="Pfam" id="PF05485">
    <property type="entry name" value="THAP"/>
    <property type="match status" value="1"/>
</dbReference>
<evidence type="ECO:0000256" key="3">
    <source>
        <dbReference type="ARBA" id="ARBA00022771"/>
    </source>
</evidence>
<dbReference type="PANTHER" id="PTHR24403:SF67">
    <property type="entry name" value="FI01116P-RELATED"/>
    <property type="match status" value="1"/>
</dbReference>
<keyword evidence="8" id="KW-0175">Coiled coil</keyword>
<evidence type="ECO:0000256" key="7">
    <source>
        <dbReference type="PROSITE-ProRule" id="PRU00309"/>
    </source>
</evidence>
<accession>A0A9N9N039</accession>
<feature type="compositionally biased region" description="Polar residues" evidence="9">
    <location>
        <begin position="1499"/>
        <end position="1508"/>
    </location>
</feature>
<dbReference type="PROSITE" id="PS00028">
    <property type="entry name" value="ZINC_FINGER_C2H2_1"/>
    <property type="match status" value="4"/>
</dbReference>
<feature type="compositionally biased region" description="Basic and acidic residues" evidence="9">
    <location>
        <begin position="1418"/>
        <end position="1448"/>
    </location>
</feature>
<dbReference type="SMART" id="SM00980">
    <property type="entry name" value="THAP"/>
    <property type="match status" value="1"/>
</dbReference>
<feature type="region of interest" description="Disordered" evidence="9">
    <location>
        <begin position="1391"/>
        <end position="1572"/>
    </location>
</feature>
<evidence type="ECO:0000256" key="9">
    <source>
        <dbReference type="SAM" id="MobiDB-lite"/>
    </source>
</evidence>
<keyword evidence="4" id="KW-0862">Zinc</keyword>
<keyword evidence="1" id="KW-0479">Metal-binding</keyword>
<evidence type="ECO:0000256" key="4">
    <source>
        <dbReference type="ARBA" id="ARBA00022833"/>
    </source>
</evidence>
<keyword evidence="5 7" id="KW-0238">DNA-binding</keyword>
<dbReference type="PANTHER" id="PTHR24403">
    <property type="entry name" value="ZINC FINGER PROTEIN"/>
    <property type="match status" value="1"/>
</dbReference>
<sequence>MTKKGCCKIPQCRNGSEKSCNPEVIYQKFPTKEKIRRRWLRAIQGTFKFFSIDETSTPRICSDHFAEREFIPGKNGKRILKLDAVPTLFTCNIKKEGSIKKEKNPLPPPPPVQPEVGRSRRQASKEALKQMQIILDDDDDDPVEIPDEDDMPLTAIVAPPKKKYKLTHRKSSDGNDREVLVLKTIQPPPEPTPSEEPPIVISGIINHDIENNLELECWVEELEQCQKDLHNKLAEEEKTLATKLEELVEGCKGEVIYKGELTSIIEVGEEVQKAIKMVQESWNKPPIVINQPVAPPPNNYQMPIDSRIGVILSPSSSSANTPPPKLPKIHVATNLQATPVSQPASILRPRTFRGAKKTSPPPATITTRSLAPHPQPTTRSLAPHLQPTTRTVAPATSITTRSVAPHSQPTTRPIAPSTSITTRSVIKRVALPPTPATPPATRSRPTSSVARPTETTVEGGLTAGAASKAIVDLTTSDDGKSAPDSREISFNKLQGKTYPSLVVVARPHLRVTDVNVDRSKLDAKVKSVLMYPATKFTEWLLQQGLVRSDQTCTVHTSSPLKLGMYSDVTKFPYSGGYVWISECCPQRFVSVFCGSIFEGAAHPPLVILKILYHWACQTNIQNVTQWVKVDNLYVKSMYTWLRAICSVSLQTHMRQLGGPHIKVEVGVISLGTTSQDGSARQVKVEVLGVLETSTKLIKLRAIEPLTDGDRNYKKRFCKILEPLAQWVHPSSTIVTDLTVDKATLQSMGFNQVIQNTGESNKTIMEYLRRIVPRMFQNTLSLLSRQIIQQFLDELVWREWFGTTSMLAFDNLVAHVAEQTRFDGTASLVMRLNRVAMNPFKNWSVPVSSSTVVPPPPKPFQDQSKKRKRTSQVEPITQERPPKSISPDVPEQMVPLENYYYGTIDQYPTKINVKLSNLKCPFCKETFNNNILLMSHLFRHAHNVKDGEMCRYCLTSVQTENDLRKHVASTHPVETKHENGFMCLICETQYMNPFVLGKHMSKEHCPSELPYQCGTCGYRCSNHKQAIDHFYKQHDNGPTIQCPFCLKSTTVFSTSRNIAQNMHFFIQHLQKHQRKLYARKCPKCALWFIQKDLLREHQTKMHVSQRGKTGLISWSAPPRSGAVMVPKSKMDIYPCDADAINFSNLYYNVAKNLKCKECEGSMDSNKHFPSFETCQNCQYSTCCSKTMQVHTSKCVKNAQKNAPNDPLPCKMFCICGFNHQDGNQMAKHLALCEKKSAYPSLSEAKSASVTHSMLDVLGLVRKPGEFSCAKKSTTPKKKVVETITIIEEDGATSTKVEKAKRKSSQNKEEINAKKVKINDEKSEVAFVDEHTSEEEVKTKKAKIDVEVKETEVAFVEEHKEEEHKSKEEETDMLAMDDDATKNAEEILIIINEDDDNLETEKDDTRIVNLDETENSTKIVNEEKKEINKDAVISLEKEKEEPEKTSKKDSINLNEEENNSPREKEAENNIVDENAKVDDKNEDSAEKVSETPEKPEENEVKVSSLQSSNSELEKKVSEDNTEAIVAINSEPVKENSPMEMAEVESVKEASMDVDSRSNEPMEFDDVSNSAMETD</sequence>
<feature type="compositionally biased region" description="Basic and acidic residues" evidence="9">
    <location>
        <begin position="1457"/>
        <end position="1498"/>
    </location>
</feature>
<dbReference type="GO" id="GO:0005634">
    <property type="term" value="C:nucleus"/>
    <property type="evidence" value="ECO:0007669"/>
    <property type="project" value="TreeGrafter"/>
</dbReference>
<dbReference type="PROSITE" id="PS50157">
    <property type="entry name" value="ZINC_FINGER_C2H2_2"/>
    <property type="match status" value="1"/>
</dbReference>
<dbReference type="GO" id="GO:0003677">
    <property type="term" value="F:DNA binding"/>
    <property type="evidence" value="ECO:0007669"/>
    <property type="project" value="UniProtKB-UniRule"/>
</dbReference>
<evidence type="ECO:0008006" key="14">
    <source>
        <dbReference type="Google" id="ProtNLM"/>
    </source>
</evidence>
<feature type="domain" description="THAP-type" evidence="11">
    <location>
        <begin position="1"/>
        <end position="89"/>
    </location>
</feature>
<keyword evidence="3 6" id="KW-0863">Zinc-finger</keyword>
<dbReference type="OrthoDB" id="10032537at2759"/>
<proteinExistence type="predicted"/>
<evidence type="ECO:0000256" key="8">
    <source>
        <dbReference type="SAM" id="Coils"/>
    </source>
</evidence>
<dbReference type="InterPro" id="IPR050688">
    <property type="entry name" value="Zinc_finger/UBP_domain"/>
</dbReference>
<feature type="region of interest" description="Disordered" evidence="9">
    <location>
        <begin position="431"/>
        <end position="463"/>
    </location>
</feature>
<keyword evidence="2" id="KW-0677">Repeat</keyword>
<dbReference type="SUPFAM" id="SSF57716">
    <property type="entry name" value="Glucocorticoid receptor-like (DNA-binding domain)"/>
    <property type="match status" value="1"/>
</dbReference>
<evidence type="ECO:0000256" key="5">
    <source>
        <dbReference type="ARBA" id="ARBA00023125"/>
    </source>
</evidence>
<dbReference type="InterPro" id="IPR006612">
    <property type="entry name" value="THAP_Znf"/>
</dbReference>
<evidence type="ECO:0000313" key="13">
    <source>
        <dbReference type="Proteomes" id="UP001152799"/>
    </source>
</evidence>
<dbReference type="InterPro" id="IPR013087">
    <property type="entry name" value="Znf_C2H2_type"/>
</dbReference>
<gene>
    <name evidence="12" type="ORF">CEUTPL_LOCUS11615</name>
</gene>
<evidence type="ECO:0000313" key="12">
    <source>
        <dbReference type="EMBL" id="CAG9771175.1"/>
    </source>
</evidence>
<dbReference type="PROSITE" id="PS50950">
    <property type="entry name" value="ZF_THAP"/>
    <property type="match status" value="1"/>
</dbReference>
<dbReference type="SMART" id="SM00355">
    <property type="entry name" value="ZnF_C2H2"/>
    <property type="match status" value="6"/>
</dbReference>
<evidence type="ECO:0000259" key="11">
    <source>
        <dbReference type="PROSITE" id="PS50950"/>
    </source>
</evidence>
<name>A0A9N9N039_9CUCU</name>
<feature type="compositionally biased region" description="Low complexity" evidence="9">
    <location>
        <begin position="439"/>
        <end position="448"/>
    </location>
</feature>
<feature type="coiled-coil region" evidence="8">
    <location>
        <begin position="215"/>
        <end position="246"/>
    </location>
</feature>